<feature type="compositionally biased region" description="Polar residues" evidence="6">
    <location>
        <begin position="1"/>
        <end position="10"/>
    </location>
</feature>
<evidence type="ECO:0000256" key="6">
    <source>
        <dbReference type="SAM" id="MobiDB-lite"/>
    </source>
</evidence>
<dbReference type="GO" id="GO:0046982">
    <property type="term" value="F:protein heterodimerization activity"/>
    <property type="evidence" value="ECO:0007669"/>
    <property type="project" value="InterPro"/>
</dbReference>
<dbReference type="CDD" id="cd08048">
    <property type="entry name" value="HFD_TAF11"/>
    <property type="match status" value="1"/>
</dbReference>
<feature type="compositionally biased region" description="Acidic residues" evidence="6">
    <location>
        <begin position="83"/>
        <end position="94"/>
    </location>
</feature>
<feature type="non-terminal residue" evidence="8">
    <location>
        <position position="1"/>
    </location>
</feature>
<dbReference type="Gene3D" id="1.10.20.10">
    <property type="entry name" value="Histone, subunit A"/>
    <property type="match status" value="1"/>
</dbReference>
<keyword evidence="5" id="KW-0539">Nucleus</keyword>
<protein>
    <submittedName>
        <fullName evidence="8">Transcription initiation factor TFIID subunit 11</fullName>
    </submittedName>
</protein>
<keyword evidence="4" id="KW-0804">Transcription</keyword>
<evidence type="ECO:0000256" key="1">
    <source>
        <dbReference type="ARBA" id="ARBA00004123"/>
    </source>
</evidence>
<dbReference type="InterPro" id="IPR006809">
    <property type="entry name" value="TAFII28_dom"/>
</dbReference>
<dbReference type="Proteomes" id="UP001211907">
    <property type="component" value="Unassembled WGS sequence"/>
</dbReference>
<feature type="domain" description="TAFII28-like protein" evidence="7">
    <location>
        <begin position="114"/>
        <end position="197"/>
    </location>
</feature>
<dbReference type="AlphaFoldDB" id="A0AAD5SPW7"/>
<reference evidence="8" key="1">
    <citation type="submission" date="2020-05" db="EMBL/GenBank/DDBJ databases">
        <title>Phylogenomic resolution of chytrid fungi.</title>
        <authorList>
            <person name="Stajich J.E."/>
            <person name="Amses K."/>
            <person name="Simmons R."/>
            <person name="Seto K."/>
            <person name="Myers J."/>
            <person name="Bonds A."/>
            <person name="Quandt C.A."/>
            <person name="Barry K."/>
            <person name="Liu P."/>
            <person name="Grigoriev I."/>
            <person name="Longcore J.E."/>
            <person name="James T.Y."/>
        </authorList>
    </citation>
    <scope>NUCLEOTIDE SEQUENCE</scope>
    <source>
        <strain evidence="8">JEL0513</strain>
    </source>
</reference>
<feature type="region of interest" description="Disordered" evidence="6">
    <location>
        <begin position="1"/>
        <end position="32"/>
    </location>
</feature>
<accession>A0AAD5SPW7</accession>
<dbReference type="GO" id="GO:0016251">
    <property type="term" value="F:RNA polymerase II general transcription initiation factor activity"/>
    <property type="evidence" value="ECO:0007669"/>
    <property type="project" value="TreeGrafter"/>
</dbReference>
<dbReference type="GO" id="GO:0005669">
    <property type="term" value="C:transcription factor TFIID complex"/>
    <property type="evidence" value="ECO:0007669"/>
    <property type="project" value="InterPro"/>
</dbReference>
<dbReference type="GO" id="GO:0051123">
    <property type="term" value="P:RNA polymerase II preinitiation complex assembly"/>
    <property type="evidence" value="ECO:0007669"/>
    <property type="project" value="InterPro"/>
</dbReference>
<comment type="caution">
    <text evidence="8">The sequence shown here is derived from an EMBL/GenBank/DDBJ whole genome shotgun (WGS) entry which is preliminary data.</text>
</comment>
<comment type="subcellular location">
    <subcellularLocation>
        <location evidence="1">Nucleus</location>
    </subcellularLocation>
</comment>
<feature type="compositionally biased region" description="Basic and acidic residues" evidence="6">
    <location>
        <begin position="56"/>
        <end position="82"/>
    </location>
</feature>
<dbReference type="SUPFAM" id="SSF47113">
    <property type="entry name" value="Histone-fold"/>
    <property type="match status" value="1"/>
</dbReference>
<dbReference type="InterPro" id="IPR009072">
    <property type="entry name" value="Histone-fold"/>
</dbReference>
<dbReference type="EMBL" id="JADGJH010003879">
    <property type="protein sequence ID" value="KAJ3088305.1"/>
    <property type="molecule type" value="Genomic_DNA"/>
</dbReference>
<gene>
    <name evidence="8" type="primary">TAF11</name>
    <name evidence="8" type="ORF">HK100_008078</name>
</gene>
<evidence type="ECO:0000313" key="8">
    <source>
        <dbReference type="EMBL" id="KAJ3088305.1"/>
    </source>
</evidence>
<proteinExistence type="inferred from homology"/>
<dbReference type="PANTHER" id="PTHR13218:SF8">
    <property type="entry name" value="TRANSCRIPTION INITIATION FACTOR TFIID SUBUNIT 11"/>
    <property type="match status" value="1"/>
</dbReference>
<sequence length="197" mass="21585">MKANNTNQSDNGNPNANANANDTPDSFGPSSLVLPVCTLLDIDCPPQLQLPIQSETADKTANDDGNKERDNDSLLNSDKDSDSDNDEDDDEEEGDKTIAIEPRSDRERAELQALIDSFDTDQMMRFETFRRSKLSKSAVKKLLTSILGTTTVPQNVLIAMAAIGKLFVGDITEIAREVMHEYDEDDMGGDTALAPHH</sequence>
<feature type="region of interest" description="Disordered" evidence="6">
    <location>
        <begin position="49"/>
        <end position="105"/>
    </location>
</feature>
<keyword evidence="3" id="KW-0805">Transcription regulation</keyword>
<dbReference type="PANTHER" id="PTHR13218">
    <property type="entry name" value="TRANSCRIPTION INITIATION FACTOR TFIID SUBUNIT 11-RELATED"/>
    <property type="match status" value="1"/>
</dbReference>
<evidence type="ECO:0000313" key="9">
    <source>
        <dbReference type="Proteomes" id="UP001211907"/>
    </source>
</evidence>
<organism evidence="8 9">
    <name type="scientific">Physocladia obscura</name>
    <dbReference type="NCBI Taxonomy" id="109957"/>
    <lineage>
        <taxon>Eukaryota</taxon>
        <taxon>Fungi</taxon>
        <taxon>Fungi incertae sedis</taxon>
        <taxon>Chytridiomycota</taxon>
        <taxon>Chytridiomycota incertae sedis</taxon>
        <taxon>Chytridiomycetes</taxon>
        <taxon>Chytridiales</taxon>
        <taxon>Chytriomycetaceae</taxon>
        <taxon>Physocladia</taxon>
    </lineage>
</organism>
<keyword evidence="9" id="KW-1185">Reference proteome</keyword>
<dbReference type="Pfam" id="PF04719">
    <property type="entry name" value="TAFII28"/>
    <property type="match status" value="1"/>
</dbReference>
<feature type="compositionally biased region" description="Basic and acidic residues" evidence="6">
    <location>
        <begin position="95"/>
        <end position="105"/>
    </location>
</feature>
<evidence type="ECO:0000256" key="5">
    <source>
        <dbReference type="ARBA" id="ARBA00023242"/>
    </source>
</evidence>
<name>A0AAD5SPW7_9FUNG</name>
<dbReference type="InterPro" id="IPR045127">
    <property type="entry name" value="TAF11-like"/>
</dbReference>
<evidence type="ECO:0000256" key="4">
    <source>
        <dbReference type="ARBA" id="ARBA00023163"/>
    </source>
</evidence>
<comment type="similarity">
    <text evidence="2">Belongs to the TAF11 family.</text>
</comment>
<evidence type="ECO:0000256" key="2">
    <source>
        <dbReference type="ARBA" id="ARBA00009788"/>
    </source>
</evidence>
<evidence type="ECO:0000256" key="3">
    <source>
        <dbReference type="ARBA" id="ARBA00023015"/>
    </source>
</evidence>
<feature type="compositionally biased region" description="Low complexity" evidence="6">
    <location>
        <begin position="11"/>
        <end position="21"/>
    </location>
</feature>
<evidence type="ECO:0000259" key="7">
    <source>
        <dbReference type="Pfam" id="PF04719"/>
    </source>
</evidence>